<feature type="non-terminal residue" evidence="1">
    <location>
        <position position="134"/>
    </location>
</feature>
<name>A0ACA9SWA2_9GLOM</name>
<evidence type="ECO:0000313" key="1">
    <source>
        <dbReference type="EMBL" id="CAG8850659.1"/>
    </source>
</evidence>
<dbReference type="Proteomes" id="UP000789920">
    <property type="component" value="Unassembled WGS sequence"/>
</dbReference>
<proteinExistence type="predicted"/>
<keyword evidence="2" id="KW-1185">Reference proteome</keyword>
<accession>A0ACA9SWA2</accession>
<gene>
    <name evidence="1" type="ORF">RPERSI_LOCUS36198</name>
</gene>
<reference evidence="1" key="1">
    <citation type="submission" date="2021-06" db="EMBL/GenBank/DDBJ databases">
        <authorList>
            <person name="Kallberg Y."/>
            <person name="Tangrot J."/>
            <person name="Rosling A."/>
        </authorList>
    </citation>
    <scope>NUCLEOTIDE SEQUENCE</scope>
    <source>
        <strain evidence="1">MA461A</strain>
    </source>
</reference>
<comment type="caution">
    <text evidence="1">The sequence shown here is derived from an EMBL/GenBank/DDBJ whole genome shotgun (WGS) entry which is preliminary data.</text>
</comment>
<sequence length="134" mass="15261">FIGLYENNEEEVMKAALKLKTLDMDSNRLFIIFIVFPSNEGNRLASKLIRKLGGIASVIYTPITLKKLINQVIHLEKNTAADKNNTNLQTIESNYADILKRVVDYDLYKIENVNQAIYMDITGRDFGTKCILCV</sequence>
<protein>
    <submittedName>
        <fullName evidence="1">8709_t:CDS:1</fullName>
    </submittedName>
</protein>
<dbReference type="EMBL" id="CAJVQC010171983">
    <property type="protein sequence ID" value="CAG8850659.1"/>
    <property type="molecule type" value="Genomic_DNA"/>
</dbReference>
<feature type="non-terminal residue" evidence="1">
    <location>
        <position position="1"/>
    </location>
</feature>
<evidence type="ECO:0000313" key="2">
    <source>
        <dbReference type="Proteomes" id="UP000789920"/>
    </source>
</evidence>
<organism evidence="1 2">
    <name type="scientific">Racocetra persica</name>
    <dbReference type="NCBI Taxonomy" id="160502"/>
    <lineage>
        <taxon>Eukaryota</taxon>
        <taxon>Fungi</taxon>
        <taxon>Fungi incertae sedis</taxon>
        <taxon>Mucoromycota</taxon>
        <taxon>Glomeromycotina</taxon>
        <taxon>Glomeromycetes</taxon>
        <taxon>Diversisporales</taxon>
        <taxon>Gigasporaceae</taxon>
        <taxon>Racocetra</taxon>
    </lineage>
</organism>